<gene>
    <name evidence="2" type="ORF">SAMN04488047_11057</name>
</gene>
<organism evidence="2 3">
    <name type="scientific">Tranquillimonas alkanivorans</name>
    <dbReference type="NCBI Taxonomy" id="441119"/>
    <lineage>
        <taxon>Bacteria</taxon>
        <taxon>Pseudomonadati</taxon>
        <taxon>Pseudomonadota</taxon>
        <taxon>Alphaproteobacteria</taxon>
        <taxon>Rhodobacterales</taxon>
        <taxon>Roseobacteraceae</taxon>
        <taxon>Tranquillimonas</taxon>
    </lineage>
</organism>
<feature type="compositionally biased region" description="Gly residues" evidence="1">
    <location>
        <begin position="151"/>
        <end position="165"/>
    </location>
</feature>
<evidence type="ECO:0000256" key="1">
    <source>
        <dbReference type="SAM" id="MobiDB-lite"/>
    </source>
</evidence>
<accession>A0A1I5S5L0</accession>
<dbReference type="STRING" id="441119.SAMN04488047_11057"/>
<evidence type="ECO:0000313" key="2">
    <source>
        <dbReference type="EMBL" id="SFP66058.1"/>
    </source>
</evidence>
<sequence>MNKAHCAMSATDCFAYFLEEHELRDVLRDWPARMSLALCLDDSGTCELVVFHEDESDRILERVGEVLQRPLGAFAVAPEVEGYPTRRILFSEERQLLTLVAETDRLSEIASDYAINFNFAREEGLDPTDLTRLADRREGAEWEAPSISGVSTGGGPAAAGSGGLGHLPPGYVRADRDTRPECDFVPGRLSLHGGRVRVTLEPALADEDRVPTLVHDVAFREDFARFVLPRDALGAAWQAGGPAVLDVPAELFPQALIMQFARRPRAANVTVTPQAVFVTPTRAVETSEPEARTVLRSQRRRKIVTPFRLAAVALAALGLAGGEWVARHDVISERAPQVARQVQPGAAQDLVLSSLLEQSNGQGRLR</sequence>
<dbReference type="EMBL" id="FOXA01000010">
    <property type="protein sequence ID" value="SFP66058.1"/>
    <property type="molecule type" value="Genomic_DNA"/>
</dbReference>
<dbReference type="AlphaFoldDB" id="A0A1I5S5L0"/>
<feature type="region of interest" description="Disordered" evidence="1">
    <location>
        <begin position="145"/>
        <end position="165"/>
    </location>
</feature>
<evidence type="ECO:0000313" key="3">
    <source>
        <dbReference type="Proteomes" id="UP000199356"/>
    </source>
</evidence>
<dbReference type="Proteomes" id="UP000199356">
    <property type="component" value="Unassembled WGS sequence"/>
</dbReference>
<reference evidence="2 3" key="1">
    <citation type="submission" date="2016-10" db="EMBL/GenBank/DDBJ databases">
        <authorList>
            <person name="de Groot N.N."/>
        </authorList>
    </citation>
    <scope>NUCLEOTIDE SEQUENCE [LARGE SCALE GENOMIC DNA]</scope>
    <source>
        <strain evidence="2 3">DSM 19547</strain>
    </source>
</reference>
<name>A0A1I5S5L0_9RHOB</name>
<protein>
    <submittedName>
        <fullName evidence="2">Uncharacterized protein</fullName>
    </submittedName>
</protein>
<keyword evidence="3" id="KW-1185">Reference proteome</keyword>
<proteinExistence type="predicted"/>